<feature type="transmembrane region" description="Helical" evidence="1">
    <location>
        <begin position="112"/>
        <end position="132"/>
    </location>
</feature>
<evidence type="ECO:0000256" key="1">
    <source>
        <dbReference type="SAM" id="Phobius"/>
    </source>
</evidence>
<sequence>MRTSLEANCGCFPRFPTRDTQATVYDESCLTDDQIQDLRSQQRTFDGAVWRTAVANLSAGLVVYKIFSDDLYKIGIVLLVLSLVVIVLGTMRKAQEPVKIKQDAPFITGGNYVALMAAATLIAWITILYMILTI</sequence>
<evidence type="ECO:0000313" key="3">
    <source>
        <dbReference type="Proteomes" id="UP001151582"/>
    </source>
</evidence>
<name>A0A9W8EE14_9FUNG</name>
<keyword evidence="1" id="KW-0812">Transmembrane</keyword>
<organism evidence="2 3">
    <name type="scientific">Dimargaris verticillata</name>
    <dbReference type="NCBI Taxonomy" id="2761393"/>
    <lineage>
        <taxon>Eukaryota</taxon>
        <taxon>Fungi</taxon>
        <taxon>Fungi incertae sedis</taxon>
        <taxon>Zoopagomycota</taxon>
        <taxon>Kickxellomycotina</taxon>
        <taxon>Dimargaritomycetes</taxon>
        <taxon>Dimargaritales</taxon>
        <taxon>Dimargaritaceae</taxon>
        <taxon>Dimargaris</taxon>
    </lineage>
</organism>
<dbReference type="PANTHER" id="PTHR38646">
    <property type="entry name" value="YALI0F00814P"/>
    <property type="match status" value="1"/>
</dbReference>
<reference evidence="2" key="1">
    <citation type="submission" date="2022-07" db="EMBL/GenBank/DDBJ databases">
        <title>Phylogenomic reconstructions and comparative analyses of Kickxellomycotina fungi.</title>
        <authorList>
            <person name="Reynolds N.K."/>
            <person name="Stajich J.E."/>
            <person name="Barry K."/>
            <person name="Grigoriev I.V."/>
            <person name="Crous P."/>
            <person name="Smith M.E."/>
        </authorList>
    </citation>
    <scope>NUCLEOTIDE SEQUENCE</scope>
    <source>
        <strain evidence="2">RSA 567</strain>
    </source>
</reference>
<dbReference type="OrthoDB" id="2555434at2759"/>
<evidence type="ECO:0000313" key="2">
    <source>
        <dbReference type="EMBL" id="KAJ1981824.1"/>
    </source>
</evidence>
<keyword evidence="3" id="KW-1185">Reference proteome</keyword>
<comment type="caution">
    <text evidence="2">The sequence shown here is derived from an EMBL/GenBank/DDBJ whole genome shotgun (WGS) entry which is preliminary data.</text>
</comment>
<feature type="transmembrane region" description="Helical" evidence="1">
    <location>
        <begin position="48"/>
        <end position="67"/>
    </location>
</feature>
<dbReference type="EMBL" id="JANBQB010000110">
    <property type="protein sequence ID" value="KAJ1981824.1"/>
    <property type="molecule type" value="Genomic_DNA"/>
</dbReference>
<proteinExistence type="predicted"/>
<protein>
    <recommendedName>
        <fullName evidence="4">DUF202 domain-containing protein</fullName>
    </recommendedName>
</protein>
<dbReference type="AlphaFoldDB" id="A0A9W8EE14"/>
<accession>A0A9W8EE14</accession>
<keyword evidence="1" id="KW-0472">Membrane</keyword>
<evidence type="ECO:0008006" key="4">
    <source>
        <dbReference type="Google" id="ProtNLM"/>
    </source>
</evidence>
<gene>
    <name evidence="2" type="ORF">H4R34_001925</name>
</gene>
<dbReference type="PANTHER" id="PTHR38646:SF1">
    <property type="entry name" value="DUF202 DOMAIN-CONTAINING PROTEIN"/>
    <property type="match status" value="1"/>
</dbReference>
<dbReference type="Proteomes" id="UP001151582">
    <property type="component" value="Unassembled WGS sequence"/>
</dbReference>
<feature type="transmembrane region" description="Helical" evidence="1">
    <location>
        <begin position="73"/>
        <end position="91"/>
    </location>
</feature>
<keyword evidence="1" id="KW-1133">Transmembrane helix</keyword>